<reference evidence="1" key="1">
    <citation type="submission" date="2019-10" db="EMBL/GenBank/DDBJ databases">
        <authorList>
            <consortium name="PulseNet: The National Subtyping Network for Foodborne Disease Surveillance"/>
            <person name="Tarr C.L."/>
            <person name="Trees E."/>
            <person name="Katz L.S."/>
            <person name="Carleton-Romer H.A."/>
            <person name="Stroika S."/>
            <person name="Kucerova Z."/>
            <person name="Roache K.F."/>
            <person name="Sabol A.L."/>
            <person name="Besser J."/>
            <person name="Gerner-Smidt P."/>
        </authorList>
    </citation>
    <scope>NUCLEOTIDE SEQUENCE</scope>
    <source>
        <strain evidence="1">PNUSAS100866</strain>
    </source>
</reference>
<evidence type="ECO:0000313" key="1">
    <source>
        <dbReference type="EMBL" id="EDH1794371.1"/>
    </source>
</evidence>
<accession>A0A633DG61</accession>
<evidence type="ECO:0008006" key="2">
    <source>
        <dbReference type="Google" id="ProtNLM"/>
    </source>
</evidence>
<comment type="caution">
    <text evidence="1">The sequence shown here is derived from an EMBL/GenBank/DDBJ whole genome shotgun (WGS) entry which is preliminary data.</text>
</comment>
<sequence length="486" mass="51751">MSIPVQTPFNLYIANGSTTVFPYRFLLNQASDLQVTINGNPVTTGFQVSGAGNPSGGNVTFSVSPVAGTKIAITRNLPLRRDTEYQDNGDLLAGTINADFDRIWMALQGENAVSGLALSRPGQDVEYYDARGILISNIKDPVNPGDAVNKRTLDTAVTHMEQQVSDAKNHLDNVQRSVTQNATAAGNSEKQAENYAEQAKQNAAASAKSAFDAKQAASTAAADVVATAVQEAAKQIKAVVADDANRAATAAKNAEDFEAGAQQALKEAQDIAKTPGKSAYEIWVEQQPAGSDTSMSAYMTFQEGKGGAGDVKKTDIPAYLTREKLEYGADLDLLIGDDKEGIYPLDNTIPENTPASISGNPLSGSLQVRNLGDIFLQELTTSGHGIWIRFCQTGSPGDWQLITVTEDSTVTGYQPGDYILGWINGDDNSLIYSDGTIASGYILTSASFQEEPLSGTWKVMGKRCISYPSSGSAHLTLDPILFKRIA</sequence>
<dbReference type="AlphaFoldDB" id="A0A633DG61"/>
<proteinExistence type="predicted"/>
<dbReference type="EMBL" id="AAMGRQ010000017">
    <property type="protein sequence ID" value="EDH1794371.1"/>
    <property type="molecule type" value="Genomic_DNA"/>
</dbReference>
<organism evidence="1">
    <name type="scientific">Salmonella enterica</name>
    <name type="common">Salmonella choleraesuis</name>
    <dbReference type="NCBI Taxonomy" id="28901"/>
    <lineage>
        <taxon>Bacteria</taxon>
        <taxon>Pseudomonadati</taxon>
        <taxon>Pseudomonadota</taxon>
        <taxon>Gammaproteobacteria</taxon>
        <taxon>Enterobacterales</taxon>
        <taxon>Enterobacteriaceae</taxon>
        <taxon>Salmonella</taxon>
    </lineage>
</organism>
<name>A0A633DG61_SALER</name>
<protein>
    <recommendedName>
        <fullName evidence="2">Tail fiber protein</fullName>
    </recommendedName>
</protein>
<gene>
    <name evidence="1" type="ORF">GC469_13350</name>
</gene>